<comment type="caution">
    <text evidence="2">The sequence shown here is derived from an EMBL/GenBank/DDBJ whole genome shotgun (WGS) entry which is preliminary data.</text>
</comment>
<sequence length="215" mass="25283">HSPREEDSSYCYDSDFTDLDYIVLIEESVMLAFKEAIVYAAVVCLGDHRWHVNAPMQSYIFFMIHKCHEKVPVMEHAPHRCKHNSGQTSVLIPYPAGLRNLSYNIFNITIWMYVFRKKIMVKIQDLLNTSKMIMIMEHAPHRLQTKRSNIFTSSGLIPYPAGLRNLNYNIFNITVSYKSCFWNFFCFILMSSCILKFHSKFQIYQTMNSRLLIVK</sequence>
<feature type="transmembrane region" description="Helical" evidence="1">
    <location>
        <begin position="181"/>
        <end position="198"/>
    </location>
</feature>
<dbReference type="AlphaFoldDB" id="A0AAD7ZN55"/>
<organism evidence="2 3">
    <name type="scientific">Diploptera punctata</name>
    <name type="common">Pacific beetle cockroach</name>
    <dbReference type="NCBI Taxonomy" id="6984"/>
    <lineage>
        <taxon>Eukaryota</taxon>
        <taxon>Metazoa</taxon>
        <taxon>Ecdysozoa</taxon>
        <taxon>Arthropoda</taxon>
        <taxon>Hexapoda</taxon>
        <taxon>Insecta</taxon>
        <taxon>Pterygota</taxon>
        <taxon>Neoptera</taxon>
        <taxon>Polyneoptera</taxon>
        <taxon>Dictyoptera</taxon>
        <taxon>Blattodea</taxon>
        <taxon>Blaberoidea</taxon>
        <taxon>Blaberidae</taxon>
        <taxon>Diplopterinae</taxon>
        <taxon>Diploptera</taxon>
    </lineage>
</organism>
<name>A0AAD7ZN55_DIPPU</name>
<keyword evidence="1" id="KW-1133">Transmembrane helix</keyword>
<reference evidence="2" key="1">
    <citation type="journal article" date="2023" name="IScience">
        <title>Live-bearing cockroach genome reveals convergent evolutionary mechanisms linked to viviparity in insects and beyond.</title>
        <authorList>
            <person name="Fouks B."/>
            <person name="Harrison M.C."/>
            <person name="Mikhailova A.A."/>
            <person name="Marchal E."/>
            <person name="English S."/>
            <person name="Carruthers M."/>
            <person name="Jennings E.C."/>
            <person name="Chiamaka E.L."/>
            <person name="Frigard R.A."/>
            <person name="Pippel M."/>
            <person name="Attardo G.M."/>
            <person name="Benoit J.B."/>
            <person name="Bornberg-Bauer E."/>
            <person name="Tobe S.S."/>
        </authorList>
    </citation>
    <scope>NUCLEOTIDE SEQUENCE</scope>
    <source>
        <strain evidence="2">Stay&amp;Tobe</strain>
    </source>
</reference>
<dbReference type="EMBL" id="JASPKZ010007569">
    <property type="protein sequence ID" value="KAJ9583563.1"/>
    <property type="molecule type" value="Genomic_DNA"/>
</dbReference>
<evidence type="ECO:0000313" key="2">
    <source>
        <dbReference type="EMBL" id="KAJ9583563.1"/>
    </source>
</evidence>
<gene>
    <name evidence="2" type="ORF">L9F63_022097</name>
</gene>
<evidence type="ECO:0000313" key="3">
    <source>
        <dbReference type="Proteomes" id="UP001233999"/>
    </source>
</evidence>
<keyword evidence="3" id="KW-1185">Reference proteome</keyword>
<feature type="non-terminal residue" evidence="2">
    <location>
        <position position="1"/>
    </location>
</feature>
<keyword evidence="1" id="KW-0472">Membrane</keyword>
<protein>
    <submittedName>
        <fullName evidence="2">Uncharacterized protein</fullName>
    </submittedName>
</protein>
<keyword evidence="1" id="KW-0812">Transmembrane</keyword>
<accession>A0AAD7ZN55</accession>
<feature type="non-terminal residue" evidence="2">
    <location>
        <position position="215"/>
    </location>
</feature>
<proteinExistence type="predicted"/>
<dbReference type="Proteomes" id="UP001233999">
    <property type="component" value="Unassembled WGS sequence"/>
</dbReference>
<evidence type="ECO:0000256" key="1">
    <source>
        <dbReference type="SAM" id="Phobius"/>
    </source>
</evidence>
<reference evidence="2" key="2">
    <citation type="submission" date="2023-05" db="EMBL/GenBank/DDBJ databases">
        <authorList>
            <person name="Fouks B."/>
        </authorList>
    </citation>
    <scope>NUCLEOTIDE SEQUENCE</scope>
    <source>
        <strain evidence="2">Stay&amp;Tobe</strain>
        <tissue evidence="2">Testes</tissue>
    </source>
</reference>